<dbReference type="EMBL" id="BSDP01000001">
    <property type="protein sequence ID" value="GLI26055.1"/>
    <property type="molecule type" value="Genomic_DNA"/>
</dbReference>
<evidence type="ECO:0000259" key="3">
    <source>
        <dbReference type="Pfam" id="PF00156"/>
    </source>
</evidence>
<accession>A0A9W6FN52</accession>
<dbReference type="Proteomes" id="UP001144396">
    <property type="component" value="Unassembled WGS sequence"/>
</dbReference>
<proteinExistence type="inferred from homology"/>
<feature type="region of interest" description="Disordered" evidence="2">
    <location>
        <begin position="221"/>
        <end position="254"/>
    </location>
</feature>
<dbReference type="RefSeq" id="WP_281882053.1">
    <property type="nucleotide sequence ID" value="NZ_BSDP01000001.1"/>
</dbReference>
<evidence type="ECO:0000256" key="2">
    <source>
        <dbReference type="SAM" id="MobiDB-lite"/>
    </source>
</evidence>
<feature type="compositionally biased region" description="Basic and acidic residues" evidence="2">
    <location>
        <begin position="243"/>
        <end position="254"/>
    </location>
</feature>
<evidence type="ECO:0000313" key="4">
    <source>
        <dbReference type="EMBL" id="GLI26055.1"/>
    </source>
</evidence>
<dbReference type="Gene3D" id="3.40.50.2020">
    <property type="match status" value="1"/>
</dbReference>
<organism evidence="4 5">
    <name type="scientific">Agromyces rhizosphaerae</name>
    <dbReference type="NCBI Taxonomy" id="88374"/>
    <lineage>
        <taxon>Bacteria</taxon>
        <taxon>Bacillati</taxon>
        <taxon>Actinomycetota</taxon>
        <taxon>Actinomycetes</taxon>
        <taxon>Micrococcales</taxon>
        <taxon>Microbacteriaceae</taxon>
        <taxon>Agromyces</taxon>
    </lineage>
</organism>
<dbReference type="PANTHER" id="PTHR47505:SF1">
    <property type="entry name" value="DNA UTILIZATION PROTEIN YHGH"/>
    <property type="match status" value="1"/>
</dbReference>
<dbReference type="PANTHER" id="PTHR47505">
    <property type="entry name" value="DNA UTILIZATION PROTEIN YHGH"/>
    <property type="match status" value="1"/>
</dbReference>
<name>A0A9W6FN52_9MICO</name>
<reference evidence="4" key="1">
    <citation type="submission" date="2022-12" db="EMBL/GenBank/DDBJ databases">
        <title>Reference genome sequencing for broad-spectrum identification of bacterial and archaeal isolates by mass spectrometry.</title>
        <authorList>
            <person name="Sekiguchi Y."/>
            <person name="Tourlousse D.M."/>
        </authorList>
    </citation>
    <scope>NUCLEOTIDE SEQUENCE</scope>
    <source>
        <strain evidence="4">14</strain>
    </source>
</reference>
<comment type="similarity">
    <text evidence="1">Belongs to the ComF/GntX family.</text>
</comment>
<feature type="compositionally biased region" description="Basic residues" evidence="2">
    <location>
        <begin position="222"/>
        <end position="235"/>
    </location>
</feature>
<dbReference type="CDD" id="cd06223">
    <property type="entry name" value="PRTases_typeI"/>
    <property type="match status" value="1"/>
</dbReference>
<dbReference type="InterPro" id="IPR000836">
    <property type="entry name" value="PRTase_dom"/>
</dbReference>
<dbReference type="Pfam" id="PF00156">
    <property type="entry name" value="Pribosyltran"/>
    <property type="match status" value="1"/>
</dbReference>
<dbReference type="InterPro" id="IPR029057">
    <property type="entry name" value="PRTase-like"/>
</dbReference>
<evidence type="ECO:0000256" key="1">
    <source>
        <dbReference type="ARBA" id="ARBA00008007"/>
    </source>
</evidence>
<dbReference type="AlphaFoldDB" id="A0A9W6FN52"/>
<gene>
    <name evidence="4" type="ORF">ARHIZOSPH14_02970</name>
</gene>
<dbReference type="InterPro" id="IPR051910">
    <property type="entry name" value="ComF/GntX_DNA_util-trans"/>
</dbReference>
<dbReference type="SUPFAM" id="SSF53271">
    <property type="entry name" value="PRTase-like"/>
    <property type="match status" value="1"/>
</dbReference>
<sequence length="254" mass="25850">MTPAARALPTPLLDALRDAAAVLLPVRCAGCGAGGRPVCAACAGALRPEPVEDARGDLRFTAALEYDGVVRAVLGAYKDGGRTDAAAALAPALGAAVAAVAALARAAAPGPAPRPVLVVVPSSARARRERGYHPVGLLLRHSGLRAERLLARTGARADQAGLGLEERARNAAGALRALPRARGRAVVLVDDIVTTGATAREAVRALEAGGARVTGVAALARTPRRTASRHGHPHRLGAIADPDDPRTERSGKIP</sequence>
<comment type="caution">
    <text evidence="4">The sequence shown here is derived from an EMBL/GenBank/DDBJ whole genome shotgun (WGS) entry which is preliminary data.</text>
</comment>
<keyword evidence="5" id="KW-1185">Reference proteome</keyword>
<feature type="domain" description="Phosphoribosyltransferase" evidence="3">
    <location>
        <begin position="172"/>
        <end position="232"/>
    </location>
</feature>
<evidence type="ECO:0000313" key="5">
    <source>
        <dbReference type="Proteomes" id="UP001144396"/>
    </source>
</evidence>
<protein>
    <recommendedName>
        <fullName evidence="3">Phosphoribosyltransferase domain-containing protein</fullName>
    </recommendedName>
</protein>